<dbReference type="GO" id="GO:0015562">
    <property type="term" value="F:efflux transmembrane transporter activity"/>
    <property type="evidence" value="ECO:0007669"/>
    <property type="project" value="InterPro"/>
</dbReference>
<gene>
    <name evidence="2" type="ORF">METZ01_LOCUS223057</name>
</gene>
<evidence type="ECO:0000256" key="1">
    <source>
        <dbReference type="SAM" id="MobiDB-lite"/>
    </source>
</evidence>
<sequence length="97" mass="10535">MIYRMKLLTLVVSLFVLTKSAAGQESLIEIYQRALQNDPVIREAEANYLAMLEVKPQARSAVLPSLTLRAGASIGDSTNPNPATNFMTGEPSRVVVS</sequence>
<feature type="non-terminal residue" evidence="2">
    <location>
        <position position="97"/>
    </location>
</feature>
<accession>A0A382G6L1</accession>
<dbReference type="Gene3D" id="1.20.1600.10">
    <property type="entry name" value="Outer membrane efflux proteins (OEP)"/>
    <property type="match status" value="1"/>
</dbReference>
<dbReference type="EMBL" id="UINC01053553">
    <property type="protein sequence ID" value="SVB70203.1"/>
    <property type="molecule type" value="Genomic_DNA"/>
</dbReference>
<name>A0A382G6L1_9ZZZZ</name>
<organism evidence="2">
    <name type="scientific">marine metagenome</name>
    <dbReference type="NCBI Taxonomy" id="408172"/>
    <lineage>
        <taxon>unclassified sequences</taxon>
        <taxon>metagenomes</taxon>
        <taxon>ecological metagenomes</taxon>
    </lineage>
</organism>
<reference evidence="2" key="1">
    <citation type="submission" date="2018-05" db="EMBL/GenBank/DDBJ databases">
        <authorList>
            <person name="Lanie J.A."/>
            <person name="Ng W.-L."/>
            <person name="Kazmierczak K.M."/>
            <person name="Andrzejewski T.M."/>
            <person name="Davidsen T.M."/>
            <person name="Wayne K.J."/>
            <person name="Tettelin H."/>
            <person name="Glass J.I."/>
            <person name="Rusch D."/>
            <person name="Podicherti R."/>
            <person name="Tsui H.-C.T."/>
            <person name="Winkler M.E."/>
        </authorList>
    </citation>
    <scope>NUCLEOTIDE SEQUENCE</scope>
</reference>
<proteinExistence type="predicted"/>
<feature type="region of interest" description="Disordered" evidence="1">
    <location>
        <begin position="73"/>
        <end position="97"/>
    </location>
</feature>
<evidence type="ECO:0000313" key="2">
    <source>
        <dbReference type="EMBL" id="SVB70203.1"/>
    </source>
</evidence>
<dbReference type="AlphaFoldDB" id="A0A382G6L1"/>
<feature type="compositionally biased region" description="Polar residues" evidence="1">
    <location>
        <begin position="75"/>
        <end position="87"/>
    </location>
</feature>
<dbReference type="SUPFAM" id="SSF56954">
    <property type="entry name" value="Outer membrane efflux proteins (OEP)"/>
    <property type="match status" value="1"/>
</dbReference>
<protein>
    <submittedName>
        <fullName evidence="2">Uncharacterized protein</fullName>
    </submittedName>
</protein>